<evidence type="ECO:0000313" key="4">
    <source>
        <dbReference type="Proteomes" id="UP000195755"/>
    </source>
</evidence>
<dbReference type="Proteomes" id="UP000195755">
    <property type="component" value="Chromosome"/>
</dbReference>
<dbReference type="EMBL" id="CP021744">
    <property type="protein sequence ID" value="ARZ66351.1"/>
    <property type="molecule type" value="Genomic_DNA"/>
</dbReference>
<dbReference type="PANTHER" id="PTHR48081">
    <property type="entry name" value="AB HYDROLASE SUPERFAMILY PROTEIN C4A8.06C"/>
    <property type="match status" value="1"/>
</dbReference>
<protein>
    <submittedName>
        <fullName evidence="3">Esterase</fullName>
    </submittedName>
</protein>
<organism evidence="3 4">
    <name type="scientific">Streptomyces albireticuli</name>
    <dbReference type="NCBI Taxonomy" id="1940"/>
    <lineage>
        <taxon>Bacteria</taxon>
        <taxon>Bacillati</taxon>
        <taxon>Actinomycetota</taxon>
        <taxon>Actinomycetes</taxon>
        <taxon>Kitasatosporales</taxon>
        <taxon>Streptomycetaceae</taxon>
        <taxon>Streptomyces</taxon>
    </lineage>
</organism>
<keyword evidence="1" id="KW-0378">Hydrolase</keyword>
<proteinExistence type="predicted"/>
<name>A0A1Z2KWK7_9ACTN</name>
<evidence type="ECO:0000256" key="1">
    <source>
        <dbReference type="ARBA" id="ARBA00022801"/>
    </source>
</evidence>
<feature type="domain" description="Alpha/beta hydrolase fold-3" evidence="2">
    <location>
        <begin position="81"/>
        <end position="289"/>
    </location>
</feature>
<dbReference type="AlphaFoldDB" id="A0A1Z2KWK7"/>
<dbReference type="InterPro" id="IPR029058">
    <property type="entry name" value="AB_hydrolase_fold"/>
</dbReference>
<gene>
    <name evidence="3" type="ORF">SMD11_0685</name>
</gene>
<dbReference type="OrthoDB" id="128186at2"/>
<dbReference type="Gene3D" id="3.40.50.1820">
    <property type="entry name" value="alpha/beta hydrolase"/>
    <property type="match status" value="1"/>
</dbReference>
<dbReference type="InterPro" id="IPR013094">
    <property type="entry name" value="AB_hydrolase_3"/>
</dbReference>
<dbReference type="InterPro" id="IPR050300">
    <property type="entry name" value="GDXG_lipolytic_enzyme"/>
</dbReference>
<evidence type="ECO:0000259" key="2">
    <source>
        <dbReference type="Pfam" id="PF07859"/>
    </source>
</evidence>
<dbReference type="RefSeq" id="WP_087924986.1">
    <property type="nucleotide sequence ID" value="NZ_CP021744.1"/>
</dbReference>
<accession>A0A1Z2KWK7</accession>
<dbReference type="Pfam" id="PF07859">
    <property type="entry name" value="Abhydrolase_3"/>
    <property type="match status" value="1"/>
</dbReference>
<dbReference type="GO" id="GO:0016787">
    <property type="term" value="F:hydrolase activity"/>
    <property type="evidence" value="ECO:0007669"/>
    <property type="project" value="UniProtKB-KW"/>
</dbReference>
<evidence type="ECO:0000313" key="3">
    <source>
        <dbReference type="EMBL" id="ARZ66351.1"/>
    </source>
</evidence>
<dbReference type="SUPFAM" id="SSF53474">
    <property type="entry name" value="alpha/beta-Hydrolases"/>
    <property type="match status" value="1"/>
</dbReference>
<reference evidence="3 4" key="1">
    <citation type="submission" date="2017-06" db="EMBL/GenBank/DDBJ databases">
        <title>Streptomyces albireticuli Genome sequencing and assembly.</title>
        <authorList>
            <person name="Wang Y."/>
            <person name="Du B."/>
            <person name="Ding Y."/>
            <person name="Liu H."/>
            <person name="Hou Q."/>
            <person name="Liu K."/>
            <person name="Yao L."/>
            <person name="Wang C."/>
        </authorList>
    </citation>
    <scope>NUCLEOTIDE SEQUENCE [LARGE SCALE GENOMIC DNA]</scope>
    <source>
        <strain evidence="3 4">MDJK11</strain>
    </source>
</reference>
<sequence>MAYDYDPELAPWAARLAPVDYTDPVAARAAVRGIAGRQAPYRPLGAVEVSEAAAPGPDGAPPVPLRVYRPAARGARPGPGLLYLHWGGFVCGDLDALHPTCLRLADHTGAVVVAPAYRLAPEHPFPAGPEDAYAALCWTAGNAARLGVDRDRLGIGGESAGGGLAAAVALLARDRGGPPLRMQCLMWPELDDRLDTVSARAFTDTPKWDRASAQASWGHYLGPRHRPGADGVPPYAAPARAADLSGLPPAYVCACEYDPGRDEALAYAHRLIQAGVRTEIGYWPGTFHASVSVAGAAVSRRMLADQTDALVRGLGGTARDTPHADTEGGKRT</sequence>
<dbReference type="KEGG" id="salj:SMD11_0685"/>
<dbReference type="PANTHER" id="PTHR48081:SF8">
    <property type="entry name" value="ALPHA_BETA HYDROLASE FOLD-3 DOMAIN-CONTAINING PROTEIN-RELATED"/>
    <property type="match status" value="1"/>
</dbReference>